<dbReference type="Pfam" id="PF00001">
    <property type="entry name" value="7tm_1"/>
    <property type="match status" value="1"/>
</dbReference>
<keyword evidence="2 5" id="KW-0812">Transmembrane</keyword>
<protein>
    <submittedName>
        <fullName evidence="8">DgyrCDS13156</fullName>
    </submittedName>
</protein>
<feature type="transmembrane region" description="Helical" evidence="6">
    <location>
        <begin position="148"/>
        <end position="165"/>
    </location>
</feature>
<dbReference type="PANTHER" id="PTHR45698:SF1">
    <property type="entry name" value="TRACE AMINE-ASSOCIATED RECEPTOR 13C-LIKE"/>
    <property type="match status" value="1"/>
</dbReference>
<keyword evidence="5" id="KW-0297">G-protein coupled receptor</keyword>
<evidence type="ECO:0000259" key="7">
    <source>
        <dbReference type="PROSITE" id="PS50262"/>
    </source>
</evidence>
<dbReference type="EMBL" id="CAJFCJ010000024">
    <property type="protein sequence ID" value="CAD5124907.1"/>
    <property type="molecule type" value="Genomic_DNA"/>
</dbReference>
<feature type="transmembrane region" description="Helical" evidence="6">
    <location>
        <begin position="194"/>
        <end position="215"/>
    </location>
</feature>
<dbReference type="PROSITE" id="PS00237">
    <property type="entry name" value="G_PROTEIN_RECEP_F1_1"/>
    <property type="match status" value="1"/>
</dbReference>
<accession>A0A7I8W9X0</accession>
<keyword evidence="4 6" id="KW-0472">Membrane</keyword>
<dbReference type="GO" id="GO:0004930">
    <property type="term" value="F:G protein-coupled receptor activity"/>
    <property type="evidence" value="ECO:0007669"/>
    <property type="project" value="UniProtKB-KW"/>
</dbReference>
<feature type="transmembrane region" description="Helical" evidence="6">
    <location>
        <begin position="246"/>
        <end position="265"/>
    </location>
</feature>
<organism evidence="8 9">
    <name type="scientific">Dimorphilus gyrociliatus</name>
    <dbReference type="NCBI Taxonomy" id="2664684"/>
    <lineage>
        <taxon>Eukaryota</taxon>
        <taxon>Metazoa</taxon>
        <taxon>Spiralia</taxon>
        <taxon>Lophotrochozoa</taxon>
        <taxon>Annelida</taxon>
        <taxon>Polychaeta</taxon>
        <taxon>Polychaeta incertae sedis</taxon>
        <taxon>Dinophilidae</taxon>
        <taxon>Dimorphilus</taxon>
    </lineage>
</organism>
<gene>
    <name evidence="8" type="ORF">DGYR_LOCUS12380</name>
</gene>
<dbReference type="PROSITE" id="PS50262">
    <property type="entry name" value="G_PROTEIN_RECEP_F1_2"/>
    <property type="match status" value="1"/>
</dbReference>
<evidence type="ECO:0000313" key="9">
    <source>
        <dbReference type="Proteomes" id="UP000549394"/>
    </source>
</evidence>
<evidence type="ECO:0000256" key="1">
    <source>
        <dbReference type="ARBA" id="ARBA00004370"/>
    </source>
</evidence>
<dbReference type="AlphaFoldDB" id="A0A7I8W9X0"/>
<reference evidence="8 9" key="1">
    <citation type="submission" date="2020-08" db="EMBL/GenBank/DDBJ databases">
        <authorList>
            <person name="Hejnol A."/>
        </authorList>
    </citation>
    <scope>NUCLEOTIDE SEQUENCE [LARGE SCALE GENOMIC DNA]</scope>
</reference>
<dbReference type="InterPro" id="IPR017452">
    <property type="entry name" value="GPCR_Rhodpsn_7TM"/>
</dbReference>
<keyword evidence="3 6" id="KW-1133">Transmembrane helix</keyword>
<evidence type="ECO:0000256" key="6">
    <source>
        <dbReference type="SAM" id="Phobius"/>
    </source>
</evidence>
<dbReference type="PANTHER" id="PTHR45698">
    <property type="entry name" value="TRACE AMINE-ASSOCIATED RECEPTOR 19N-RELATED"/>
    <property type="match status" value="1"/>
</dbReference>
<name>A0A7I8W9X0_9ANNE</name>
<feature type="transmembrane region" description="Helical" evidence="6">
    <location>
        <begin position="110"/>
        <end position="128"/>
    </location>
</feature>
<comment type="subcellular location">
    <subcellularLocation>
        <location evidence="1">Membrane</location>
    </subcellularLocation>
</comment>
<dbReference type="GO" id="GO:0016020">
    <property type="term" value="C:membrane"/>
    <property type="evidence" value="ECO:0007669"/>
    <property type="project" value="UniProtKB-SubCell"/>
</dbReference>
<comment type="caution">
    <text evidence="8">The sequence shown here is derived from an EMBL/GenBank/DDBJ whole genome shotgun (WGS) entry which is preliminary data.</text>
</comment>
<evidence type="ECO:0000256" key="2">
    <source>
        <dbReference type="ARBA" id="ARBA00022692"/>
    </source>
</evidence>
<comment type="similarity">
    <text evidence="5">Belongs to the G-protein coupled receptor 1 family.</text>
</comment>
<feature type="domain" description="G-protein coupled receptors family 1 profile" evidence="7">
    <location>
        <begin position="41"/>
        <end position="256"/>
    </location>
</feature>
<dbReference type="InterPro" id="IPR000276">
    <property type="entry name" value="GPCR_Rhodpsn"/>
</dbReference>
<dbReference type="SUPFAM" id="SSF81321">
    <property type="entry name" value="Family A G protein-coupled receptor-like"/>
    <property type="match status" value="1"/>
</dbReference>
<dbReference type="CDD" id="cd00637">
    <property type="entry name" value="7tm_classA_rhodopsin-like"/>
    <property type="match status" value="1"/>
</dbReference>
<feature type="transmembrane region" description="Helical" evidence="6">
    <location>
        <begin position="29"/>
        <end position="50"/>
    </location>
</feature>
<dbReference type="Proteomes" id="UP000549394">
    <property type="component" value="Unassembled WGS sequence"/>
</dbReference>
<dbReference type="PRINTS" id="PR00237">
    <property type="entry name" value="GPCRRHODOPSN"/>
</dbReference>
<evidence type="ECO:0000256" key="5">
    <source>
        <dbReference type="RuleBase" id="RU000688"/>
    </source>
</evidence>
<dbReference type="Gene3D" id="1.20.1070.10">
    <property type="entry name" value="Rhodopsin 7-helix transmembrane proteins"/>
    <property type="match status" value="1"/>
</dbReference>
<keyword evidence="5" id="KW-0675">Receptor</keyword>
<evidence type="ECO:0000256" key="3">
    <source>
        <dbReference type="ARBA" id="ARBA00022989"/>
    </source>
</evidence>
<dbReference type="OrthoDB" id="10042731at2759"/>
<keyword evidence="5" id="KW-0807">Transducer</keyword>
<evidence type="ECO:0000313" key="8">
    <source>
        <dbReference type="EMBL" id="CAD5124907.1"/>
    </source>
</evidence>
<keyword evidence="9" id="KW-1185">Reference proteome</keyword>
<feature type="transmembrane region" description="Helical" evidence="6">
    <location>
        <begin position="62"/>
        <end position="81"/>
    </location>
</feature>
<proteinExistence type="inferred from homology"/>
<evidence type="ECO:0000256" key="4">
    <source>
        <dbReference type="ARBA" id="ARBA00023136"/>
    </source>
</evidence>
<sequence>MNSNSDNTTKKDELPVDPEQENIELMQDIIFTTISIFGTFGNLFVLFIILKSKGRLRTALSTIFIINQSLLDMTAAILLFADHWTSRLVDETKLTGTFLIWYCRAWYKGAWVWGILTGSSYNLVLLSLERYFSVIFPIAHKNLSRRKIIIAAILVWLIFISYEFSHQTPTSTISETGHCAPFSKWPNDLIRRSVGVLIIAIQFIIPLIIIAFSYISLAITFSKKSASVAPSQHGQDMSQRVRKNSIKTFAIVACAFDTIIISPYGEFKKELRKYRLFKLCMRSKGETKEGANMSTDKTSTNY</sequence>